<evidence type="ECO:0000313" key="3">
    <source>
        <dbReference type="Proteomes" id="UP000041254"/>
    </source>
</evidence>
<feature type="region of interest" description="Disordered" evidence="1">
    <location>
        <begin position="362"/>
        <end position="400"/>
    </location>
</feature>
<dbReference type="EMBL" id="CDMY01000603">
    <property type="protein sequence ID" value="CEM25793.1"/>
    <property type="molecule type" value="Genomic_DNA"/>
</dbReference>
<gene>
    <name evidence="2" type="ORF">Vbra_9831</name>
</gene>
<proteinExistence type="predicted"/>
<dbReference type="Proteomes" id="UP000041254">
    <property type="component" value="Unassembled WGS sequence"/>
</dbReference>
<evidence type="ECO:0000256" key="1">
    <source>
        <dbReference type="SAM" id="MobiDB-lite"/>
    </source>
</evidence>
<feature type="compositionally biased region" description="Low complexity" evidence="1">
    <location>
        <begin position="364"/>
        <end position="396"/>
    </location>
</feature>
<evidence type="ECO:0000313" key="2">
    <source>
        <dbReference type="EMBL" id="CEM25793.1"/>
    </source>
</evidence>
<feature type="region of interest" description="Disordered" evidence="1">
    <location>
        <begin position="100"/>
        <end position="168"/>
    </location>
</feature>
<protein>
    <submittedName>
        <fullName evidence="2">Uncharacterized protein</fullName>
    </submittedName>
</protein>
<name>A0A0G4GA85_VITBC</name>
<dbReference type="AlphaFoldDB" id="A0A0G4GA85"/>
<dbReference type="InParanoid" id="A0A0G4GA85"/>
<accession>A0A0G4GA85</accession>
<sequence>MALVRRVLHEMMWRGVDPDSHAVQAIGQLCVASEDRSTTEILARHIAYCQKLNTISLTAMNALPTAIAVELLVEEVNKLHKEIRYHMGARVLATLKDPSQRTICPDTDSEKSDVSGGQEEGEDEIEEGEIADDGEGEGGDEGPEGDGGAEDGRGNPGVGMVPDEGGVSTEMVYQNHPDWLDDFAEIALHVDGVSSGRGRIMLPRDLQGPATVQRVAVRNILLGGIRNAALTAVEESHIGAYLLFSGNLGKLVAPSVHSCFLLELSVMANDAPGNTRILQGERQGLGPPPDDRLRDECDAGGQLENLPLRTIYALVTYSQPHHIDVSVVVCCTSVPSLSQRELITPVRRSTPAALAWMPEPDPTHIPTSTSTSAAAAASPSLTDPMHTNGASSSGAAADGGGWRLGGSVVGGVRFETIEEGDEEDA</sequence>
<organism evidence="2 3">
    <name type="scientific">Vitrella brassicaformis (strain CCMP3155)</name>
    <dbReference type="NCBI Taxonomy" id="1169540"/>
    <lineage>
        <taxon>Eukaryota</taxon>
        <taxon>Sar</taxon>
        <taxon>Alveolata</taxon>
        <taxon>Colpodellida</taxon>
        <taxon>Vitrellaceae</taxon>
        <taxon>Vitrella</taxon>
    </lineage>
</organism>
<dbReference type="VEuPathDB" id="CryptoDB:Vbra_9831"/>
<keyword evidence="3" id="KW-1185">Reference proteome</keyword>
<reference evidence="2 3" key="1">
    <citation type="submission" date="2014-11" db="EMBL/GenBank/DDBJ databases">
        <authorList>
            <person name="Zhu J."/>
            <person name="Qi W."/>
            <person name="Song R."/>
        </authorList>
    </citation>
    <scope>NUCLEOTIDE SEQUENCE [LARGE SCALE GENOMIC DNA]</scope>
</reference>
<feature type="compositionally biased region" description="Acidic residues" evidence="1">
    <location>
        <begin position="119"/>
        <end position="149"/>
    </location>
</feature>